<dbReference type="PANTHER" id="PTHR35004">
    <property type="entry name" value="TRANSPOSASE RV3428C-RELATED"/>
    <property type="match status" value="1"/>
</dbReference>
<name>A0A540UVA4_9BACL</name>
<dbReference type="EMBL" id="VIGD01000032">
    <property type="protein sequence ID" value="TQE88408.1"/>
    <property type="molecule type" value="Genomic_DNA"/>
</dbReference>
<dbReference type="GO" id="GO:0032196">
    <property type="term" value="P:transposition"/>
    <property type="evidence" value="ECO:0007669"/>
    <property type="project" value="UniProtKB-KW"/>
</dbReference>
<dbReference type="SUPFAM" id="SSF53098">
    <property type="entry name" value="Ribonuclease H-like"/>
    <property type="match status" value="1"/>
</dbReference>
<reference evidence="7 8" key="1">
    <citation type="submission" date="2019-06" db="EMBL/GenBank/DDBJ databases">
        <title>Genome sequence of Ureibacillus terrenus.</title>
        <authorList>
            <person name="Maclea K.S."/>
            <person name="Simoes M."/>
        </authorList>
    </citation>
    <scope>NUCLEOTIDE SEQUENCE [LARGE SCALE GENOMIC DNA]</scope>
    <source>
        <strain evidence="7 8">ATCC BAA-384</strain>
    </source>
</reference>
<dbReference type="InterPro" id="IPR012337">
    <property type="entry name" value="RNaseH-like_sf"/>
</dbReference>
<keyword evidence="8" id="KW-1185">Reference proteome</keyword>
<proteinExistence type="inferred from homology"/>
<evidence type="ECO:0000259" key="6">
    <source>
        <dbReference type="PROSITE" id="PS50994"/>
    </source>
</evidence>
<dbReference type="InterPro" id="IPR006120">
    <property type="entry name" value="Resolvase_HTH_dom"/>
</dbReference>
<accession>A0A540UVA4</accession>
<evidence type="ECO:0000313" key="8">
    <source>
        <dbReference type="Proteomes" id="UP000315753"/>
    </source>
</evidence>
<comment type="caution">
    <text evidence="7">The sequence shown here is derived from an EMBL/GenBank/DDBJ whole genome shotgun (WGS) entry which is preliminary data.</text>
</comment>
<dbReference type="Gene3D" id="3.30.420.10">
    <property type="entry name" value="Ribonuclease H-like superfamily/Ribonuclease H"/>
    <property type="match status" value="1"/>
</dbReference>
<evidence type="ECO:0000256" key="2">
    <source>
        <dbReference type="ARBA" id="ARBA00022578"/>
    </source>
</evidence>
<keyword evidence="4" id="KW-0233">DNA recombination</keyword>
<dbReference type="AlphaFoldDB" id="A0A540UVA4"/>
<dbReference type="GO" id="GO:0015074">
    <property type="term" value="P:DNA integration"/>
    <property type="evidence" value="ECO:0007669"/>
    <property type="project" value="InterPro"/>
</dbReference>
<keyword evidence="2" id="KW-0815">Transposition</keyword>
<dbReference type="Gene3D" id="1.10.10.60">
    <property type="entry name" value="Homeodomain-like"/>
    <property type="match status" value="1"/>
</dbReference>
<keyword evidence="3" id="KW-0238">DNA-binding</keyword>
<feature type="domain" description="Integrase catalytic" evidence="6">
    <location>
        <begin position="124"/>
        <end position="300"/>
    </location>
</feature>
<feature type="domain" description="HTH IS21-type" evidence="5">
    <location>
        <begin position="6"/>
        <end position="70"/>
    </location>
</feature>
<dbReference type="Pfam" id="PF22483">
    <property type="entry name" value="Mu-transpos_C_2"/>
    <property type="match status" value="1"/>
</dbReference>
<dbReference type="PANTHER" id="PTHR35004:SF6">
    <property type="entry name" value="TRANSPOSASE"/>
    <property type="match status" value="1"/>
</dbReference>
<dbReference type="InterPro" id="IPR036397">
    <property type="entry name" value="RNaseH_sf"/>
</dbReference>
<dbReference type="NCBIfam" id="NF033546">
    <property type="entry name" value="transpos_IS21"/>
    <property type="match status" value="1"/>
</dbReference>
<evidence type="ECO:0000256" key="1">
    <source>
        <dbReference type="ARBA" id="ARBA00009277"/>
    </source>
</evidence>
<dbReference type="GO" id="GO:0003677">
    <property type="term" value="F:DNA binding"/>
    <property type="evidence" value="ECO:0007669"/>
    <property type="project" value="UniProtKB-KW"/>
</dbReference>
<evidence type="ECO:0000259" key="5">
    <source>
        <dbReference type="PROSITE" id="PS50531"/>
    </source>
</evidence>
<evidence type="ECO:0000256" key="3">
    <source>
        <dbReference type="ARBA" id="ARBA00023125"/>
    </source>
</evidence>
<gene>
    <name evidence="7" type="ORF">FKZ59_13805</name>
</gene>
<dbReference type="Proteomes" id="UP000315753">
    <property type="component" value="Unassembled WGS sequence"/>
</dbReference>
<dbReference type="InterPro" id="IPR009057">
    <property type="entry name" value="Homeodomain-like_sf"/>
</dbReference>
<organism evidence="7 8">
    <name type="scientific">Ureibacillus terrenus</name>
    <dbReference type="NCBI Taxonomy" id="118246"/>
    <lineage>
        <taxon>Bacteria</taxon>
        <taxon>Bacillati</taxon>
        <taxon>Bacillota</taxon>
        <taxon>Bacilli</taxon>
        <taxon>Bacillales</taxon>
        <taxon>Caryophanaceae</taxon>
        <taxon>Ureibacillus</taxon>
    </lineage>
</organism>
<dbReference type="GO" id="GO:0000150">
    <property type="term" value="F:DNA strand exchange activity"/>
    <property type="evidence" value="ECO:0007669"/>
    <property type="project" value="InterPro"/>
</dbReference>
<dbReference type="PROSITE" id="PS50994">
    <property type="entry name" value="INTEGRASE"/>
    <property type="match status" value="1"/>
</dbReference>
<dbReference type="SUPFAM" id="SSF46689">
    <property type="entry name" value="Homeodomain-like"/>
    <property type="match status" value="1"/>
</dbReference>
<comment type="similarity">
    <text evidence="1">Belongs to the transposase IS21/IS408/IS1162 family.</text>
</comment>
<evidence type="ECO:0000256" key="4">
    <source>
        <dbReference type="ARBA" id="ARBA00023172"/>
    </source>
</evidence>
<dbReference type="PROSITE" id="PS50531">
    <property type="entry name" value="HTH_IS21"/>
    <property type="match status" value="1"/>
</dbReference>
<dbReference type="InterPro" id="IPR001584">
    <property type="entry name" value="Integrase_cat-core"/>
</dbReference>
<protein>
    <submittedName>
        <fullName evidence="7">IS21 family transposase</fullName>
    </submittedName>
</protein>
<evidence type="ECO:0000313" key="7">
    <source>
        <dbReference type="EMBL" id="TQE88408.1"/>
    </source>
</evidence>
<dbReference type="Pfam" id="PF02796">
    <property type="entry name" value="HTH_7"/>
    <property type="match status" value="1"/>
</dbReference>
<dbReference type="InterPro" id="IPR054353">
    <property type="entry name" value="IstA-like_C"/>
</dbReference>
<sequence length="514" mass="60976">MEGKLVLYLDIHRLHDRKLRVPQIAKQLKISRNTVYKYLSMTFEEAVEEFGPIERKKKLDPYRGWSVNWLQEYPSISGAQIFDWLQERFPDLQVGESTVRRYVNEMREIYHIEKTDEPREYEAVVEQPPGKQMQVDWGQTIQKTTQKNEIKLYFIAFVLAHSRHKYMEWQDRPFTTQDAIRCHENAFQFFEGMTEEIVYDQDNLIAVNENAGDVLLTKEFQKYVKERKFKVHLCRKADPESKGKIENVVKYVKKNFALHRIFSTIEDWNEKAWKWLERTGNYKVHQTIKKRPFEVFLLEKQHLRKISSPLSNFESNHLTEIITRNVNKDNTIRFQSNRYSVPIGTYTRCPQVKIQINEQQLMIINPTTGEILAKHTISSEKGKLIKNPNHARDRSKSIEALKQLVLKLFQREEKAKQYIEEICHIYGRYRRDQLLLLKKVAEENPQWISAALEKCMGEKLYSANAFRDVVDYLKRQQLHPIPKIHVASATSVSIPVETRDLKDYIQRMGGNMHE</sequence>
<dbReference type="InterPro" id="IPR017894">
    <property type="entry name" value="HTH_IS21_transposase_type"/>
</dbReference>
<dbReference type="OrthoDB" id="92877at2"/>